<dbReference type="SUPFAM" id="SSF50249">
    <property type="entry name" value="Nucleic acid-binding proteins"/>
    <property type="match status" value="2"/>
</dbReference>
<gene>
    <name evidence="2" type="ORF">QYM36_014099</name>
</gene>
<dbReference type="SMART" id="SM00955">
    <property type="entry name" value="RNB"/>
    <property type="match status" value="1"/>
</dbReference>
<evidence type="ECO:0000313" key="2">
    <source>
        <dbReference type="EMBL" id="KAK2708375.1"/>
    </source>
</evidence>
<dbReference type="InterPro" id="IPR050180">
    <property type="entry name" value="RNR_Ribonuclease"/>
</dbReference>
<evidence type="ECO:0000313" key="3">
    <source>
        <dbReference type="Proteomes" id="UP001187531"/>
    </source>
</evidence>
<evidence type="ECO:0000259" key="1">
    <source>
        <dbReference type="SMART" id="SM00955"/>
    </source>
</evidence>
<sequence length="725" mass="81238">SGGPDVYIGGIRDRNRALNGDVVIVQPKPQNEWKIIKENVLNHIARYPEEKDLFGLTKVPEPPPVEPLKVTPNEATVVLCALSSELPGESVVIPVKDSEETVDNVEQRIMKDTQKVNSRKFNSADGNIKPVCVAPHELEEDLSGESDTNSVEDYEAELEFVEDFDNLKIVDKSLKKNLKKVDAKFKTEGKQGKNEGKGEIKKKMPFEYIKRKPEEMDFDLELISKHPENQCVFTIDPSTARDLDDAVSCIPLGDDRYRIGVHIADVSFFVKENTPLDSAASHRGTSVYLVQKVVPMLPRLLCEQLCSLNPGEDRLAFSVEWVVNGEGDIEEEWFGRSVIKSCAKLAYEHAQSIIENPGKNDWAQNELPEIQKPFTIHDVCGVVTNLQKIACSLRQRRHAYGALRLDLPRIGWTLDRETGMPTGFRIYQLKDSNRLIEELMLLANMAVARKIYTTFPDVTLLRCHPPPQELMLQEVAQCLASIGIHVDTSSSGSLQNSLHRYYGVRSELPKLNPDDEDWAAVGRAIVMTNLIAKPMVVAKYISAGVKKEPSEFRHYALAVPLYTHFTSPIRRYPDLIVHRLLASSLGYCEKPRWDAKSLHKVAERCNDRKATAKMVGDLSSEMFLGLFIKTVGSIATRGVVLQVLDRSVDVVLLNSGLIKRKLPLKKLTHESQCGIGTLTLVWDNGPNLTDLVQVLTIFSMVEVRLEEGESALKFSAILVKPETLE</sequence>
<dbReference type="GO" id="GO:0003723">
    <property type="term" value="F:RNA binding"/>
    <property type="evidence" value="ECO:0007669"/>
    <property type="project" value="InterPro"/>
</dbReference>
<dbReference type="GO" id="GO:0000175">
    <property type="term" value="F:3'-5'-RNA exonuclease activity"/>
    <property type="evidence" value="ECO:0007669"/>
    <property type="project" value="TreeGrafter"/>
</dbReference>
<dbReference type="InterPro" id="IPR022966">
    <property type="entry name" value="RNase_II/R_CS"/>
</dbReference>
<keyword evidence="3" id="KW-1185">Reference proteome</keyword>
<protein>
    <recommendedName>
        <fullName evidence="1">RNB domain-containing protein</fullName>
    </recommendedName>
</protein>
<dbReference type="PROSITE" id="PS01175">
    <property type="entry name" value="RIBONUCLEASE_II"/>
    <property type="match status" value="1"/>
</dbReference>
<dbReference type="Pfam" id="PF17877">
    <property type="entry name" value="Dis3l2_C_term"/>
    <property type="match status" value="1"/>
</dbReference>
<dbReference type="Gene3D" id="2.40.50.690">
    <property type="match status" value="1"/>
</dbReference>
<name>A0AA88L582_ARTSF</name>
<dbReference type="GO" id="GO:0010587">
    <property type="term" value="P:miRNA catabolic process"/>
    <property type="evidence" value="ECO:0007669"/>
    <property type="project" value="TreeGrafter"/>
</dbReference>
<dbReference type="GO" id="GO:0000932">
    <property type="term" value="C:P-body"/>
    <property type="evidence" value="ECO:0007669"/>
    <property type="project" value="TreeGrafter"/>
</dbReference>
<dbReference type="InterPro" id="IPR001900">
    <property type="entry name" value="RNase_II/R"/>
</dbReference>
<accession>A0AA88L582</accession>
<dbReference type="Pfam" id="PF00773">
    <property type="entry name" value="RNB"/>
    <property type="match status" value="1"/>
</dbReference>
<reference evidence="2" key="1">
    <citation type="submission" date="2023-07" db="EMBL/GenBank/DDBJ databases">
        <title>Chromosome-level genome assembly of Artemia franciscana.</title>
        <authorList>
            <person name="Jo E."/>
        </authorList>
    </citation>
    <scope>NUCLEOTIDE SEQUENCE</scope>
    <source>
        <tissue evidence="2">Whole body</tissue>
    </source>
</reference>
<dbReference type="EMBL" id="JAVRJZ010000018">
    <property type="protein sequence ID" value="KAK2708375.1"/>
    <property type="molecule type" value="Genomic_DNA"/>
</dbReference>
<dbReference type="Proteomes" id="UP001187531">
    <property type="component" value="Unassembled WGS sequence"/>
</dbReference>
<proteinExistence type="predicted"/>
<dbReference type="AlphaFoldDB" id="A0AA88L582"/>
<dbReference type="PANTHER" id="PTHR23355">
    <property type="entry name" value="RIBONUCLEASE"/>
    <property type="match status" value="1"/>
</dbReference>
<dbReference type="PANTHER" id="PTHR23355:SF9">
    <property type="entry name" value="DIS3-LIKE EXONUCLEASE 2"/>
    <property type="match status" value="1"/>
</dbReference>
<dbReference type="InterPro" id="IPR012340">
    <property type="entry name" value="NA-bd_OB-fold"/>
</dbReference>
<organism evidence="2 3">
    <name type="scientific">Artemia franciscana</name>
    <name type="common">Brine shrimp</name>
    <name type="synonym">Artemia sanfranciscana</name>
    <dbReference type="NCBI Taxonomy" id="6661"/>
    <lineage>
        <taxon>Eukaryota</taxon>
        <taxon>Metazoa</taxon>
        <taxon>Ecdysozoa</taxon>
        <taxon>Arthropoda</taxon>
        <taxon>Crustacea</taxon>
        <taxon>Branchiopoda</taxon>
        <taxon>Anostraca</taxon>
        <taxon>Artemiidae</taxon>
        <taxon>Artemia</taxon>
    </lineage>
</organism>
<dbReference type="Gene3D" id="2.40.50.140">
    <property type="entry name" value="Nucleic acid-binding proteins"/>
    <property type="match status" value="1"/>
</dbReference>
<dbReference type="InterPro" id="IPR041093">
    <property type="entry name" value="Dis3l2-like_C"/>
</dbReference>
<feature type="non-terminal residue" evidence="2">
    <location>
        <position position="1"/>
    </location>
</feature>
<comment type="caution">
    <text evidence="2">The sequence shown here is derived from an EMBL/GenBank/DDBJ whole genome shotgun (WGS) entry which is preliminary data.</text>
</comment>
<feature type="domain" description="RNB" evidence="1">
    <location>
        <begin position="219"/>
        <end position="587"/>
    </location>
</feature>
<dbReference type="GO" id="GO:0006402">
    <property type="term" value="P:mRNA catabolic process"/>
    <property type="evidence" value="ECO:0007669"/>
    <property type="project" value="TreeGrafter"/>
</dbReference>